<gene>
    <name evidence="2" type="ORF">EDC91_1217</name>
</gene>
<reference evidence="2 3" key="1">
    <citation type="submission" date="2019-03" db="EMBL/GenBank/DDBJ databases">
        <title>Freshwater and sediment microbial communities from various areas in North America, analyzing microbe dynamics in response to fracking.</title>
        <authorList>
            <person name="Lamendella R."/>
        </authorList>
    </citation>
    <scope>NUCLEOTIDE SEQUENCE [LARGE SCALE GENOMIC DNA]</scope>
    <source>
        <strain evidence="2 3">74A</strain>
    </source>
</reference>
<feature type="signal peptide" evidence="1">
    <location>
        <begin position="1"/>
        <end position="22"/>
    </location>
</feature>
<dbReference type="OrthoDB" id="6195299at2"/>
<dbReference type="InterPro" id="IPR018642">
    <property type="entry name" value="DUF2066"/>
</dbReference>
<dbReference type="Proteomes" id="UP000294832">
    <property type="component" value="Unassembled WGS sequence"/>
</dbReference>
<dbReference type="RefSeq" id="WP_133039606.1">
    <property type="nucleotide sequence ID" value="NZ_SLWF01000021.1"/>
</dbReference>
<evidence type="ECO:0008006" key="4">
    <source>
        <dbReference type="Google" id="ProtNLM"/>
    </source>
</evidence>
<sequence>MRKLFFRLLSCYLLLGCIPANAVEVSQLDQSMVNVASRSDADRDAALREALGNVLLKNSGARGVLSNSMIVEKLSQASAMVTQFGYFEEQGQLKIRALFEHDKIIALLRAAGEPVWGRQRPLTLLWLAADNNNQSQIVADGADIDERKLFADASSQRGIPVLFPLMDLDDLQAVNINDVRGQFADAIARASSRYQTDYFALGTLEPAADGVRYQLALYTKAAGGQPFMLPLVSDQNTVADKQAAVAAMMLALSDYFVSRYAVADSGASQQTTVSFSGISQKQLVEIEAFLKQLTAVKSFTMSKLQGEHVSYRLQLFGSVDELKNLFGLESRMTPLPASNSSDFDTAVSAGTYEWHSRQ</sequence>
<protein>
    <recommendedName>
        <fullName evidence="4">DUF2066 domain-containing protein</fullName>
    </recommendedName>
</protein>
<keyword evidence="1" id="KW-0732">Signal</keyword>
<dbReference type="Pfam" id="PF09839">
    <property type="entry name" value="DUF2066"/>
    <property type="match status" value="1"/>
</dbReference>
<evidence type="ECO:0000313" key="3">
    <source>
        <dbReference type="Proteomes" id="UP000294832"/>
    </source>
</evidence>
<feature type="chain" id="PRO_5020623523" description="DUF2066 domain-containing protein" evidence="1">
    <location>
        <begin position="23"/>
        <end position="358"/>
    </location>
</feature>
<accession>A0A4V2RRZ2</accession>
<name>A0A4V2RRZ2_9GAMM</name>
<comment type="caution">
    <text evidence="2">The sequence shown here is derived from an EMBL/GenBank/DDBJ whole genome shotgun (WGS) entry which is preliminary data.</text>
</comment>
<evidence type="ECO:0000256" key="1">
    <source>
        <dbReference type="SAM" id="SignalP"/>
    </source>
</evidence>
<proteinExistence type="predicted"/>
<organism evidence="2 3">
    <name type="scientific">Shewanella fodinae</name>
    <dbReference type="NCBI Taxonomy" id="552357"/>
    <lineage>
        <taxon>Bacteria</taxon>
        <taxon>Pseudomonadati</taxon>
        <taxon>Pseudomonadota</taxon>
        <taxon>Gammaproteobacteria</taxon>
        <taxon>Alteromonadales</taxon>
        <taxon>Shewanellaceae</taxon>
        <taxon>Shewanella</taxon>
    </lineage>
</organism>
<dbReference type="EMBL" id="SLWF01000021">
    <property type="protein sequence ID" value="TCN81861.1"/>
    <property type="molecule type" value="Genomic_DNA"/>
</dbReference>
<keyword evidence="3" id="KW-1185">Reference proteome</keyword>
<dbReference type="AlphaFoldDB" id="A0A4V2RRZ2"/>
<evidence type="ECO:0000313" key="2">
    <source>
        <dbReference type="EMBL" id="TCN81861.1"/>
    </source>
</evidence>